<dbReference type="GO" id="GO:0016832">
    <property type="term" value="F:aldehyde-lyase activity"/>
    <property type="evidence" value="ECO:0007669"/>
    <property type="project" value="TreeGrafter"/>
</dbReference>
<dbReference type="EMBL" id="JACDTY010000004">
    <property type="protein sequence ID" value="MBA1141000.1"/>
    <property type="molecule type" value="Genomic_DNA"/>
</dbReference>
<evidence type="ECO:0000256" key="2">
    <source>
        <dbReference type="ARBA" id="ARBA00022723"/>
    </source>
</evidence>
<proteinExistence type="inferred from homology"/>
<dbReference type="SUPFAM" id="SSF51621">
    <property type="entry name" value="Phosphoenolpyruvate/pyruvate domain"/>
    <property type="match status" value="1"/>
</dbReference>
<dbReference type="Pfam" id="PF03328">
    <property type="entry name" value="HpcH_HpaI"/>
    <property type="match status" value="1"/>
</dbReference>
<keyword evidence="6" id="KW-1185">Reference proteome</keyword>
<gene>
    <name evidence="5" type="ORF">H0241_12120</name>
</gene>
<evidence type="ECO:0000256" key="3">
    <source>
        <dbReference type="ARBA" id="ARBA00023239"/>
    </source>
</evidence>
<dbReference type="PANTHER" id="PTHR30502:SF0">
    <property type="entry name" value="PHOSPHOENOLPYRUVATE CARBOXYLASE FAMILY PROTEIN"/>
    <property type="match status" value="1"/>
</dbReference>
<dbReference type="InterPro" id="IPR015813">
    <property type="entry name" value="Pyrv/PenolPyrv_kinase-like_dom"/>
</dbReference>
<keyword evidence="2" id="KW-0479">Metal-binding</keyword>
<keyword evidence="3" id="KW-0456">Lyase</keyword>
<dbReference type="InterPro" id="IPR050251">
    <property type="entry name" value="HpcH-HpaI_aldolase"/>
</dbReference>
<feature type="domain" description="HpcH/HpaI aldolase/citrate lyase" evidence="4">
    <location>
        <begin position="20"/>
        <end position="239"/>
    </location>
</feature>
<dbReference type="RefSeq" id="WP_181057637.1">
    <property type="nucleotide sequence ID" value="NZ_JACDTY010000004.1"/>
</dbReference>
<dbReference type="InterPro" id="IPR005000">
    <property type="entry name" value="Aldolase/citrate-lyase_domain"/>
</dbReference>
<dbReference type="InterPro" id="IPR040442">
    <property type="entry name" value="Pyrv_kinase-like_dom_sf"/>
</dbReference>
<evidence type="ECO:0000259" key="4">
    <source>
        <dbReference type="Pfam" id="PF03328"/>
    </source>
</evidence>
<dbReference type="Proteomes" id="UP000558284">
    <property type="component" value="Unassembled WGS sequence"/>
</dbReference>
<dbReference type="GO" id="GO:0005737">
    <property type="term" value="C:cytoplasm"/>
    <property type="evidence" value="ECO:0007669"/>
    <property type="project" value="TreeGrafter"/>
</dbReference>
<dbReference type="PANTHER" id="PTHR30502">
    <property type="entry name" value="2-KETO-3-DEOXY-L-RHAMNONATE ALDOLASE"/>
    <property type="match status" value="1"/>
</dbReference>
<protein>
    <submittedName>
        <fullName evidence="5">2,4-dihydroxyhept-2-ene-1,7-dioic acid aldolase</fullName>
    </submittedName>
</protein>
<organism evidence="5 6">
    <name type="scientific">Mesorhizobium neociceri</name>
    <dbReference type="NCBI Taxonomy" id="1307853"/>
    <lineage>
        <taxon>Bacteria</taxon>
        <taxon>Pseudomonadati</taxon>
        <taxon>Pseudomonadota</taxon>
        <taxon>Alphaproteobacteria</taxon>
        <taxon>Hyphomicrobiales</taxon>
        <taxon>Phyllobacteriaceae</taxon>
        <taxon>Mesorhizobium</taxon>
    </lineage>
</organism>
<evidence type="ECO:0000313" key="6">
    <source>
        <dbReference type="Proteomes" id="UP000558284"/>
    </source>
</evidence>
<dbReference type="Gene3D" id="3.20.20.60">
    <property type="entry name" value="Phosphoenolpyruvate-binding domains"/>
    <property type="match status" value="1"/>
</dbReference>
<evidence type="ECO:0000256" key="1">
    <source>
        <dbReference type="ARBA" id="ARBA00005568"/>
    </source>
</evidence>
<accession>A0A838B6F4</accession>
<comment type="caution">
    <text evidence="5">The sequence shown here is derived from an EMBL/GenBank/DDBJ whole genome shotgun (WGS) entry which is preliminary data.</text>
</comment>
<sequence>MIKNRLKQLWAEGKPTINGWLSIGNSFTAEIMAAQGYDSIGVDLQHGALDYNGLLPMLQAMRASATVPLVRVPWLEPGIIMKVLDAGAYGVICPMVNTAEQAAEFVSYLRYPPQGSRSFGPTRVNFAAGANYASESNGEILAFAMVETAEAMDNLDAIASTPGLDGIYVGPADLTLGMTQGRLPPAFDREEPEMIEAIQRIVAACKRAGIAAALHCGTPAYAARAIGWGYNMTTVSNDVRMLAGAAEANIKKFRELTGGSSVSAGSKGGY</sequence>
<reference evidence="5 6" key="1">
    <citation type="submission" date="2020-07" db="EMBL/GenBank/DDBJ databases">
        <title>Definition of the novel symbiovar canariense within Mesorhizobium novociceri, a new species of genus Mesorhizobium nodulating Cicer canariense in the Caldera de Taburiente National Park (La Palma, Canary Islands).</title>
        <authorList>
            <person name="Leon-Barrios M."/>
            <person name="Perez-Yepez J."/>
            <person name="Flores-Felix J.D."/>
            <person name="Ramirez-Baena M.H."/>
            <person name="Pulido-Suarez L."/>
            <person name="Igual J.M."/>
            <person name="Velazquez E."/>
            <person name="Peix A."/>
        </authorList>
    </citation>
    <scope>NUCLEOTIDE SEQUENCE [LARGE SCALE GENOMIC DNA]</scope>
    <source>
        <strain evidence="5 6">CCANP35</strain>
    </source>
</reference>
<dbReference type="AlphaFoldDB" id="A0A838B6F4"/>
<dbReference type="GO" id="GO:0046872">
    <property type="term" value="F:metal ion binding"/>
    <property type="evidence" value="ECO:0007669"/>
    <property type="project" value="UniProtKB-KW"/>
</dbReference>
<name>A0A838B6F4_9HYPH</name>
<evidence type="ECO:0000313" key="5">
    <source>
        <dbReference type="EMBL" id="MBA1141000.1"/>
    </source>
</evidence>
<comment type="similarity">
    <text evidence="1">Belongs to the HpcH/HpaI aldolase family.</text>
</comment>